<organism evidence="6 7">
    <name type="scientific">Goodfellowiella coeruleoviolacea</name>
    <dbReference type="NCBI Taxonomy" id="334858"/>
    <lineage>
        <taxon>Bacteria</taxon>
        <taxon>Bacillati</taxon>
        <taxon>Actinomycetota</taxon>
        <taxon>Actinomycetes</taxon>
        <taxon>Pseudonocardiales</taxon>
        <taxon>Pseudonocardiaceae</taxon>
        <taxon>Goodfellowiella</taxon>
    </lineage>
</organism>
<dbReference type="AlphaFoldDB" id="A0AAE3G849"/>
<keyword evidence="4" id="KW-0143">Chaperone</keyword>
<comment type="subcellular location">
    <subcellularLocation>
        <location evidence="1">Cytoplasm</location>
    </subcellularLocation>
</comment>
<dbReference type="Pfam" id="PF14011">
    <property type="entry name" value="ESX-1_EspG"/>
    <property type="match status" value="1"/>
</dbReference>
<evidence type="ECO:0000256" key="4">
    <source>
        <dbReference type="ARBA" id="ARBA00023186"/>
    </source>
</evidence>
<evidence type="ECO:0000313" key="7">
    <source>
        <dbReference type="Proteomes" id="UP001206128"/>
    </source>
</evidence>
<reference evidence="6" key="1">
    <citation type="submission" date="2022-06" db="EMBL/GenBank/DDBJ databases">
        <title>Genomic Encyclopedia of Archaeal and Bacterial Type Strains, Phase II (KMG-II): from individual species to whole genera.</title>
        <authorList>
            <person name="Goeker M."/>
        </authorList>
    </citation>
    <scope>NUCLEOTIDE SEQUENCE</scope>
    <source>
        <strain evidence="6">DSM 43935</strain>
    </source>
</reference>
<dbReference type="InterPro" id="IPR025734">
    <property type="entry name" value="EspG"/>
</dbReference>
<comment type="caution">
    <text evidence="6">The sequence shown here is derived from an EMBL/GenBank/DDBJ whole genome shotgun (WGS) entry which is preliminary data.</text>
</comment>
<dbReference type="Proteomes" id="UP001206128">
    <property type="component" value="Unassembled WGS sequence"/>
</dbReference>
<evidence type="ECO:0000256" key="1">
    <source>
        <dbReference type="ARBA" id="ARBA00004496"/>
    </source>
</evidence>
<sequence length="260" mass="27993">MSVIAELSLPAFDVLWDDMELGAVPGFLQVRHHGETIAERARIKAAVYVDLERRGLVRRGRTEPDLGDALRLLAQHDIRLDAVALLDMAATDPINAVVVARGSYAVRAVQRERSITLDHLRDTGLATAITEVVPDNRPGTGRSVTMPVNDLKAGQRAPVQPSGGFTEAVRASGGSRGQDEARALAEIMARPVLRTGQFGVTLKNPHGRVHQLPGVSWFDTEAGRYLNVISPGPNGQDWVTVAPADNARIAQRLGQLLATA</sequence>
<protein>
    <submittedName>
        <fullName evidence="6">EspG family protein</fullName>
    </submittedName>
</protein>
<evidence type="ECO:0000256" key="3">
    <source>
        <dbReference type="ARBA" id="ARBA00022490"/>
    </source>
</evidence>
<proteinExistence type="inferred from homology"/>
<accession>A0AAE3G849</accession>
<dbReference type="EMBL" id="JAMTCK010000001">
    <property type="protein sequence ID" value="MCP2163466.1"/>
    <property type="molecule type" value="Genomic_DNA"/>
</dbReference>
<gene>
    <name evidence="6" type="ORF">LX83_000306</name>
</gene>
<feature type="region of interest" description="Disordered" evidence="5">
    <location>
        <begin position="154"/>
        <end position="177"/>
    </location>
</feature>
<keyword evidence="7" id="KW-1185">Reference proteome</keyword>
<name>A0AAE3G849_9PSEU</name>
<evidence type="ECO:0000256" key="5">
    <source>
        <dbReference type="SAM" id="MobiDB-lite"/>
    </source>
</evidence>
<comment type="similarity">
    <text evidence="2">Belongs to the EspG family.</text>
</comment>
<dbReference type="RefSeq" id="WP_253766138.1">
    <property type="nucleotide sequence ID" value="NZ_JAMTCK010000001.1"/>
</dbReference>
<evidence type="ECO:0000313" key="6">
    <source>
        <dbReference type="EMBL" id="MCP2163466.1"/>
    </source>
</evidence>
<evidence type="ECO:0000256" key="2">
    <source>
        <dbReference type="ARBA" id="ARBA00006411"/>
    </source>
</evidence>
<keyword evidence="3" id="KW-0963">Cytoplasm</keyword>